<accession>A0A8E2J848</accession>
<dbReference type="AlphaFoldDB" id="A0A8E2J848"/>
<feature type="region of interest" description="Disordered" evidence="3">
    <location>
        <begin position="621"/>
        <end position="735"/>
    </location>
</feature>
<dbReference type="Gene3D" id="3.40.50.300">
    <property type="entry name" value="P-loop containing nucleotide triphosphate hydrolases"/>
    <property type="match status" value="1"/>
</dbReference>
<dbReference type="CDD" id="cd08771">
    <property type="entry name" value="DLP_1"/>
    <property type="match status" value="1"/>
</dbReference>
<dbReference type="Gene3D" id="1.20.120.1240">
    <property type="entry name" value="Dynamin, middle domain"/>
    <property type="match status" value="1"/>
</dbReference>
<dbReference type="EMBL" id="KV722332">
    <property type="protein sequence ID" value="OCH96157.1"/>
    <property type="molecule type" value="Genomic_DNA"/>
</dbReference>
<dbReference type="PANTHER" id="PTHR11566:SF131">
    <property type="entry name" value="GTPASE, PUTATIVE (AFU_ORTHOLOGUE AFUA_6G07630)-RELATED"/>
    <property type="match status" value="1"/>
</dbReference>
<keyword evidence="7" id="KW-1185">Reference proteome</keyword>
<proteinExistence type="predicted"/>
<feature type="domain" description="Dynamin-type G" evidence="5">
    <location>
        <begin position="63"/>
        <end position="378"/>
    </location>
</feature>
<dbReference type="InterPro" id="IPR045063">
    <property type="entry name" value="Dynamin_N"/>
</dbReference>
<dbReference type="OrthoDB" id="5061070at2759"/>
<evidence type="ECO:0000256" key="2">
    <source>
        <dbReference type="ARBA" id="ARBA00023134"/>
    </source>
</evidence>
<dbReference type="SMART" id="SM00053">
    <property type="entry name" value="DYNc"/>
    <property type="match status" value="1"/>
</dbReference>
<evidence type="ECO:0000259" key="4">
    <source>
        <dbReference type="PROSITE" id="PS51388"/>
    </source>
</evidence>
<sequence length="861" mass="95863">MGFGETLCLLKYFSWLQKLPIAAESKHGDNHLITYAPQMSHARKELLEIVKNLRAMGADEDLRVELPYIAVIGNQSAGKSSVVKAISGVDVPRDAGTCTRCPIECRLSFSESPWRCQVRIRRTYVSSGEYFNFGDQPEGLREIPFGDAITNKKDIELVLRRAQAAVLNPHQGRAHYVNMSFEQLQNERPDRSATFSRDVICLDLSGPDLSDLTFVDLPGLVQYTAGDTDAQWLVNDLVSEHIRGKCLILVTMPMNDNIENQTAMKLARTFDPSGERTIGVITKPDTLPAGSTGSRREWLEIFEGRSHQLKHGYYCTRQPDDDVRAQGQSEAEALAAEEAFFATSPIWSNTAQRNRLGTRNLVSALSEVLARMAGENVPILLKQVHKQIQACDDILSSLPRSHMTDPGTAVQGLITEFTDELKLHVTGTSSHRAALVQKVRSIYREFKDRVCRTAPYYVAHPNACIAGRTNFEDNSKMDDTGTSARPTFLQDIHDHMKRSRTIELPGNVPYSAKLALIEEFQKNWLCYAEKCLRGVHAAFEETVQQLIHTKFKENRQLESVVTVCITDLMKSCHETTYGHIRGAVEAEMMVFTQDEHGFLLYKNRWLSHFRGVYAGRIPVRRPFGKQGPNEFEGLGPPSEWSIEAVSTGQPSRSALQTLVAAGPRAPNTTHPVQPQDPYGSATLGDEGSSEPNGDKDDDEERGTPCTSSGRQVPRPPSLMEPPPQSRAGFQRNDPQRQDKLRAACALLAEIGIDIGPDGLSKLYDTDEYDLEMGVMAEVSAYFHIACKRVIDVVPLRIEQGFLLGVSNLAPKTLIHKLELGSQTAAEKCAQYLARGPDLVKAREEQTARKRRLESICAKLMT</sequence>
<dbReference type="InterPro" id="IPR000375">
    <property type="entry name" value="Dynamin_stalk"/>
</dbReference>
<dbReference type="InterPro" id="IPR022812">
    <property type="entry name" value="Dynamin"/>
</dbReference>
<dbReference type="GO" id="GO:0005886">
    <property type="term" value="C:plasma membrane"/>
    <property type="evidence" value="ECO:0007669"/>
    <property type="project" value="TreeGrafter"/>
</dbReference>
<dbReference type="PRINTS" id="PR00195">
    <property type="entry name" value="DYNAMIN"/>
</dbReference>
<feature type="domain" description="GED" evidence="4">
    <location>
        <begin position="771"/>
        <end position="861"/>
    </location>
</feature>
<protein>
    <submittedName>
        <fullName evidence="6">Uncharacterized protein</fullName>
    </submittedName>
</protein>
<dbReference type="Pfam" id="PF01031">
    <property type="entry name" value="Dynamin_M"/>
    <property type="match status" value="1"/>
</dbReference>
<keyword evidence="1" id="KW-0547">Nucleotide-binding</keyword>
<dbReference type="InterPro" id="IPR001401">
    <property type="entry name" value="Dynamin_GTPase"/>
</dbReference>
<dbReference type="GO" id="GO:0005737">
    <property type="term" value="C:cytoplasm"/>
    <property type="evidence" value="ECO:0007669"/>
    <property type="project" value="TreeGrafter"/>
</dbReference>
<dbReference type="PROSITE" id="PS51718">
    <property type="entry name" value="G_DYNAMIN_2"/>
    <property type="match status" value="1"/>
</dbReference>
<feature type="compositionally biased region" description="Pro residues" evidence="3">
    <location>
        <begin position="713"/>
        <end position="724"/>
    </location>
</feature>
<dbReference type="Pfam" id="PF00350">
    <property type="entry name" value="Dynamin_N"/>
    <property type="match status" value="1"/>
</dbReference>
<dbReference type="InterPro" id="IPR030381">
    <property type="entry name" value="G_DYNAMIN_dom"/>
</dbReference>
<dbReference type="GO" id="GO:0003924">
    <property type="term" value="F:GTPase activity"/>
    <property type="evidence" value="ECO:0007669"/>
    <property type="project" value="InterPro"/>
</dbReference>
<evidence type="ECO:0000256" key="1">
    <source>
        <dbReference type="ARBA" id="ARBA00022741"/>
    </source>
</evidence>
<keyword evidence="2" id="KW-0342">GTP-binding</keyword>
<evidence type="ECO:0000313" key="7">
    <source>
        <dbReference type="Proteomes" id="UP000250043"/>
    </source>
</evidence>
<dbReference type="GO" id="GO:0031623">
    <property type="term" value="P:receptor internalization"/>
    <property type="evidence" value="ECO:0007669"/>
    <property type="project" value="TreeGrafter"/>
</dbReference>
<evidence type="ECO:0000313" key="6">
    <source>
        <dbReference type="EMBL" id="OCH96157.1"/>
    </source>
</evidence>
<dbReference type="PROSITE" id="PS51388">
    <property type="entry name" value="GED"/>
    <property type="match status" value="1"/>
</dbReference>
<dbReference type="PANTHER" id="PTHR11566">
    <property type="entry name" value="DYNAMIN"/>
    <property type="match status" value="1"/>
</dbReference>
<evidence type="ECO:0000256" key="3">
    <source>
        <dbReference type="SAM" id="MobiDB-lite"/>
    </source>
</evidence>
<dbReference type="Proteomes" id="UP000250043">
    <property type="component" value="Unassembled WGS sequence"/>
</dbReference>
<dbReference type="InterPro" id="IPR020850">
    <property type="entry name" value="GED_dom"/>
</dbReference>
<evidence type="ECO:0000259" key="5">
    <source>
        <dbReference type="PROSITE" id="PS51718"/>
    </source>
</evidence>
<organism evidence="6 7">
    <name type="scientific">Obba rivulosa</name>
    <dbReference type="NCBI Taxonomy" id="1052685"/>
    <lineage>
        <taxon>Eukaryota</taxon>
        <taxon>Fungi</taxon>
        <taxon>Dikarya</taxon>
        <taxon>Basidiomycota</taxon>
        <taxon>Agaricomycotina</taxon>
        <taxon>Agaricomycetes</taxon>
        <taxon>Polyporales</taxon>
        <taxon>Gelatoporiaceae</taxon>
        <taxon>Obba</taxon>
    </lineage>
</organism>
<dbReference type="SUPFAM" id="SSF52540">
    <property type="entry name" value="P-loop containing nucleoside triphosphate hydrolases"/>
    <property type="match status" value="1"/>
</dbReference>
<feature type="compositionally biased region" description="Polar residues" evidence="3">
    <location>
        <begin position="644"/>
        <end position="656"/>
    </location>
</feature>
<gene>
    <name evidence="6" type="ORF">OBBRIDRAFT_719052</name>
</gene>
<dbReference type="GO" id="GO:0005525">
    <property type="term" value="F:GTP binding"/>
    <property type="evidence" value="ECO:0007669"/>
    <property type="project" value="InterPro"/>
</dbReference>
<name>A0A8E2J848_9APHY</name>
<reference evidence="6 7" key="1">
    <citation type="submission" date="2016-07" db="EMBL/GenBank/DDBJ databases">
        <title>Draft genome of the white-rot fungus Obba rivulosa 3A-2.</title>
        <authorList>
            <consortium name="DOE Joint Genome Institute"/>
            <person name="Miettinen O."/>
            <person name="Riley R."/>
            <person name="Acob R."/>
            <person name="Barry K."/>
            <person name="Cullen D."/>
            <person name="De Vries R."/>
            <person name="Hainaut M."/>
            <person name="Hatakka A."/>
            <person name="Henrissat B."/>
            <person name="Hilden K."/>
            <person name="Kuo R."/>
            <person name="Labutti K."/>
            <person name="Lipzen A."/>
            <person name="Makela M.R."/>
            <person name="Sandor L."/>
            <person name="Spatafora J.W."/>
            <person name="Grigoriev I.V."/>
            <person name="Hibbett D.S."/>
        </authorList>
    </citation>
    <scope>NUCLEOTIDE SEQUENCE [LARGE SCALE GENOMIC DNA]</scope>
    <source>
        <strain evidence="6 7">3A-2</strain>
    </source>
</reference>
<dbReference type="GO" id="GO:0008017">
    <property type="term" value="F:microtubule binding"/>
    <property type="evidence" value="ECO:0007669"/>
    <property type="project" value="TreeGrafter"/>
</dbReference>
<dbReference type="InterPro" id="IPR027417">
    <property type="entry name" value="P-loop_NTPase"/>
</dbReference>
<dbReference type="GO" id="GO:0005874">
    <property type="term" value="C:microtubule"/>
    <property type="evidence" value="ECO:0007669"/>
    <property type="project" value="TreeGrafter"/>
</dbReference>